<keyword evidence="3" id="KW-1185">Reference proteome</keyword>
<dbReference type="AlphaFoldDB" id="A0AAV7UGJ8"/>
<sequence length="162" mass="18250">MANVRLEMVDSTESRCSHPVSAHADHTLSGEGSGGEDLFRQLPNLQGELEESQAIDNGPSQGLAWDRRRIAYCTEWVEKDRQAAIAENNCWRTYHAPWMWKSASRVHSRGKRSLCDFPVMSPGMHLLGSSVRERKLRLRKPQRAKTGRPGLPVGLISQCITR</sequence>
<evidence type="ECO:0000313" key="2">
    <source>
        <dbReference type="EMBL" id="KAJ1188104.1"/>
    </source>
</evidence>
<gene>
    <name evidence="2" type="ORF">NDU88_004869</name>
</gene>
<reference evidence="2" key="1">
    <citation type="journal article" date="2022" name="bioRxiv">
        <title>Sequencing and chromosome-scale assembly of the giantPleurodeles waltlgenome.</title>
        <authorList>
            <person name="Brown T."/>
            <person name="Elewa A."/>
            <person name="Iarovenko S."/>
            <person name="Subramanian E."/>
            <person name="Araus A.J."/>
            <person name="Petzold A."/>
            <person name="Susuki M."/>
            <person name="Suzuki K.-i.T."/>
            <person name="Hayashi T."/>
            <person name="Toyoda A."/>
            <person name="Oliveira C."/>
            <person name="Osipova E."/>
            <person name="Leigh N.D."/>
            <person name="Simon A."/>
            <person name="Yun M.H."/>
        </authorList>
    </citation>
    <scope>NUCLEOTIDE SEQUENCE</scope>
    <source>
        <strain evidence="2">20211129_DDA</strain>
        <tissue evidence="2">Liver</tissue>
    </source>
</reference>
<proteinExistence type="predicted"/>
<evidence type="ECO:0000313" key="3">
    <source>
        <dbReference type="Proteomes" id="UP001066276"/>
    </source>
</evidence>
<comment type="caution">
    <text evidence="2">The sequence shown here is derived from an EMBL/GenBank/DDBJ whole genome shotgun (WGS) entry which is preliminary data.</text>
</comment>
<organism evidence="2 3">
    <name type="scientific">Pleurodeles waltl</name>
    <name type="common">Iberian ribbed newt</name>
    <dbReference type="NCBI Taxonomy" id="8319"/>
    <lineage>
        <taxon>Eukaryota</taxon>
        <taxon>Metazoa</taxon>
        <taxon>Chordata</taxon>
        <taxon>Craniata</taxon>
        <taxon>Vertebrata</taxon>
        <taxon>Euteleostomi</taxon>
        <taxon>Amphibia</taxon>
        <taxon>Batrachia</taxon>
        <taxon>Caudata</taxon>
        <taxon>Salamandroidea</taxon>
        <taxon>Salamandridae</taxon>
        <taxon>Pleurodelinae</taxon>
        <taxon>Pleurodeles</taxon>
    </lineage>
</organism>
<dbReference type="EMBL" id="JANPWB010000005">
    <property type="protein sequence ID" value="KAJ1188104.1"/>
    <property type="molecule type" value="Genomic_DNA"/>
</dbReference>
<name>A0AAV7UGJ8_PLEWA</name>
<protein>
    <submittedName>
        <fullName evidence="2">Uncharacterized protein</fullName>
    </submittedName>
</protein>
<accession>A0AAV7UGJ8</accession>
<evidence type="ECO:0000256" key="1">
    <source>
        <dbReference type="SAM" id="MobiDB-lite"/>
    </source>
</evidence>
<feature type="region of interest" description="Disordered" evidence="1">
    <location>
        <begin position="1"/>
        <end position="37"/>
    </location>
</feature>
<dbReference type="Proteomes" id="UP001066276">
    <property type="component" value="Chromosome 3_1"/>
</dbReference>